<dbReference type="RefSeq" id="WP_165051543.1">
    <property type="nucleotide sequence ID" value="NZ_JAALFE010000015.1"/>
</dbReference>
<sequence>MGTILDIYTGYFGLKARPFAIAPDPGLLFWSSSHRRAYSLMEYSIVTKAPITLVTGEVGTGKTLLIQHMLRSVGDDVVFGVVSQVRGAAEDVLPWVLLALGEQAAPTDTMVELFARFEARLIREYAAGRRVVLVFDEAQNLSDNALEQIRTLTNMNTGTDELLQVFLVGLSGLRDRIVAPELQPLAHRIGAASHLPVMDVETTGDYIRHRLQAVGGDVDLFSDEAVELIHERTTGIARQVNQLCDFAMVYAFSKGNDRIDRMTVQQVIKDGVFFGGQVVLPPAAEPVVPVTRMRTASKD</sequence>
<dbReference type="SMART" id="SM00382">
    <property type="entry name" value="AAA"/>
    <property type="match status" value="1"/>
</dbReference>
<gene>
    <name evidence="2" type="ORF">G5V65_14820</name>
</gene>
<feature type="domain" description="AAA+ ATPase" evidence="1">
    <location>
        <begin position="48"/>
        <end position="217"/>
    </location>
</feature>
<dbReference type="InterPro" id="IPR027417">
    <property type="entry name" value="P-loop_NTPase"/>
</dbReference>
<dbReference type="AlphaFoldDB" id="A0A6M1TPR0"/>
<dbReference type="Pfam" id="PF13401">
    <property type="entry name" value="AAA_22"/>
    <property type="match status" value="1"/>
</dbReference>
<dbReference type="GO" id="GO:0016887">
    <property type="term" value="F:ATP hydrolysis activity"/>
    <property type="evidence" value="ECO:0007669"/>
    <property type="project" value="InterPro"/>
</dbReference>
<dbReference type="PANTHER" id="PTHR35894">
    <property type="entry name" value="GENERAL SECRETION PATHWAY PROTEIN A-RELATED"/>
    <property type="match status" value="1"/>
</dbReference>
<protein>
    <submittedName>
        <fullName evidence="2">AAA family ATPase</fullName>
    </submittedName>
</protein>
<dbReference type="EMBL" id="JAALFE010000015">
    <property type="protein sequence ID" value="NGQ92169.1"/>
    <property type="molecule type" value="Genomic_DNA"/>
</dbReference>
<dbReference type="Gene3D" id="3.40.50.300">
    <property type="entry name" value="P-loop containing nucleotide triphosphate hydrolases"/>
    <property type="match status" value="1"/>
</dbReference>
<accession>A0A6M1TPR0</accession>
<dbReference type="SUPFAM" id="SSF52540">
    <property type="entry name" value="P-loop containing nucleoside triphosphate hydrolases"/>
    <property type="match status" value="1"/>
</dbReference>
<comment type="caution">
    <text evidence="2">The sequence shown here is derived from an EMBL/GenBank/DDBJ whole genome shotgun (WGS) entry which is preliminary data.</text>
</comment>
<evidence type="ECO:0000313" key="2">
    <source>
        <dbReference type="EMBL" id="NGQ92169.1"/>
    </source>
</evidence>
<dbReference type="InterPro" id="IPR003593">
    <property type="entry name" value="AAA+_ATPase"/>
</dbReference>
<organism evidence="2 3">
    <name type="scientific">Paragemmobacter kunshanensis</name>
    <dbReference type="NCBI Taxonomy" id="2583234"/>
    <lineage>
        <taxon>Bacteria</taxon>
        <taxon>Pseudomonadati</taxon>
        <taxon>Pseudomonadota</taxon>
        <taxon>Alphaproteobacteria</taxon>
        <taxon>Rhodobacterales</taxon>
        <taxon>Paracoccaceae</taxon>
        <taxon>Paragemmobacter</taxon>
    </lineage>
</organism>
<dbReference type="Proteomes" id="UP000474758">
    <property type="component" value="Unassembled WGS sequence"/>
</dbReference>
<name>A0A6M1TPR0_9RHOB</name>
<dbReference type="InterPro" id="IPR052026">
    <property type="entry name" value="ExeA_AAA_ATPase_DNA-bind"/>
</dbReference>
<dbReference type="PANTHER" id="PTHR35894:SF1">
    <property type="entry name" value="PHOSPHORIBULOKINASE _ URIDINE KINASE FAMILY"/>
    <property type="match status" value="1"/>
</dbReference>
<reference evidence="2 3" key="1">
    <citation type="submission" date="2020-02" db="EMBL/GenBank/DDBJ databases">
        <title>Rhodobacter translucens sp. nov., a novel bacterium isolated from activated sludge.</title>
        <authorList>
            <person name="Liu J."/>
        </authorList>
    </citation>
    <scope>NUCLEOTIDE SEQUENCE [LARGE SCALE GENOMIC DNA]</scope>
    <source>
        <strain evidence="2 3">HX-7-19</strain>
    </source>
</reference>
<evidence type="ECO:0000313" key="3">
    <source>
        <dbReference type="Proteomes" id="UP000474758"/>
    </source>
</evidence>
<dbReference type="InterPro" id="IPR049945">
    <property type="entry name" value="AAA_22"/>
</dbReference>
<keyword evidence="3" id="KW-1185">Reference proteome</keyword>
<proteinExistence type="predicted"/>
<evidence type="ECO:0000259" key="1">
    <source>
        <dbReference type="SMART" id="SM00382"/>
    </source>
</evidence>